<dbReference type="Pfam" id="PF11127">
    <property type="entry name" value="YgaP-like_TM"/>
    <property type="match status" value="1"/>
</dbReference>
<reference evidence="3" key="1">
    <citation type="journal article" date="2011" name="ISME J.">
        <title>The endosymbionts of the deep-sea tubeworms Riftia pachyptila and Tevnia jerichonana share an identical physiology as revealed by proteogenomic analyses.</title>
        <authorList>
            <person name="Gardebrecht A."/>
            <person name="Markert S."/>
            <person name="Felbeck H."/>
            <person name="Thuermer A."/>
            <person name="Albrecht D."/>
            <person name="Wollherr A."/>
            <person name="Kabisch J."/>
            <person name="Lehmann R."/>
            <person name="Daniel R."/>
            <person name="Liesegang H."/>
            <person name="Hecker M."/>
            <person name="Sievert S.M."/>
            <person name="Schweder T."/>
        </authorList>
    </citation>
    <scope>NUCLEOTIDE SEQUENCE [LARGE SCALE GENOMIC DNA]</scope>
</reference>
<sequence length="79" mass="9010">MIRFHTNEEYMMTIDRIVRLMAGMMILLSLALTHYIHPYWAFLTLFVGANLMQSGFTNICPLSSILKKLGVPEETPCSS</sequence>
<dbReference type="Proteomes" id="UP000004491">
    <property type="component" value="Unassembled WGS sequence"/>
</dbReference>
<evidence type="ECO:0000313" key="3">
    <source>
        <dbReference type="EMBL" id="EGV52787.1"/>
    </source>
</evidence>
<evidence type="ECO:0000313" key="4">
    <source>
        <dbReference type="Proteomes" id="UP000004491"/>
    </source>
</evidence>
<dbReference type="InterPro" id="IPR021309">
    <property type="entry name" value="YgaP-like_TM"/>
</dbReference>
<keyword evidence="1" id="KW-0472">Membrane</keyword>
<dbReference type="Gene3D" id="6.10.140.1340">
    <property type="match status" value="1"/>
</dbReference>
<keyword evidence="4" id="KW-1185">Reference proteome</keyword>
<keyword evidence="1" id="KW-0812">Transmembrane</keyword>
<dbReference type="EMBL" id="AFOC01000002">
    <property type="protein sequence ID" value="EGV52787.1"/>
    <property type="molecule type" value="Genomic_DNA"/>
</dbReference>
<protein>
    <recommendedName>
        <fullName evidence="2">Inner membrane protein YgaP-like transmembrane domain-containing protein</fullName>
    </recommendedName>
</protein>
<gene>
    <name evidence="3" type="ORF">Rifp1Sym_ab00130</name>
</gene>
<evidence type="ECO:0000259" key="2">
    <source>
        <dbReference type="Pfam" id="PF11127"/>
    </source>
</evidence>
<feature type="domain" description="Inner membrane protein YgaP-like transmembrane" evidence="2">
    <location>
        <begin position="13"/>
        <end position="67"/>
    </location>
</feature>
<proteinExistence type="predicted"/>
<name>G2D974_9GAMM</name>
<keyword evidence="1" id="KW-1133">Transmembrane helix</keyword>
<accession>G2D974</accession>
<organism evidence="3 4">
    <name type="scientific">endosymbiont of Riftia pachyptila</name>
    <name type="common">vent Ph05</name>
    <dbReference type="NCBI Taxonomy" id="1048808"/>
    <lineage>
        <taxon>Bacteria</taxon>
        <taxon>Pseudomonadati</taxon>
        <taxon>Pseudomonadota</taxon>
        <taxon>Gammaproteobacteria</taxon>
        <taxon>sulfur-oxidizing symbionts</taxon>
    </lineage>
</organism>
<evidence type="ECO:0000256" key="1">
    <source>
        <dbReference type="SAM" id="Phobius"/>
    </source>
</evidence>
<dbReference type="AlphaFoldDB" id="G2D974"/>
<comment type="caution">
    <text evidence="3">The sequence shown here is derived from an EMBL/GenBank/DDBJ whole genome shotgun (WGS) entry which is preliminary data.</text>
</comment>
<feature type="transmembrane region" description="Helical" evidence="1">
    <location>
        <begin position="20"/>
        <end position="42"/>
    </location>
</feature>